<dbReference type="EMBL" id="JBHVBU010000054">
    <property type="protein sequence ID" value="MFE7965224.1"/>
    <property type="molecule type" value="Genomic_DNA"/>
</dbReference>
<sequence length="55" mass="5941">MSSHDVRSGHAHDEPGTTVSRQHGVTTRVTCEDGFFVIVQTTDVTTPTGPEDTSR</sequence>
<dbReference type="Proteomes" id="UP001600650">
    <property type="component" value="Unassembled WGS sequence"/>
</dbReference>
<evidence type="ECO:0000256" key="1">
    <source>
        <dbReference type="SAM" id="MobiDB-lite"/>
    </source>
</evidence>
<evidence type="ECO:0000313" key="3">
    <source>
        <dbReference type="Proteomes" id="UP001600650"/>
    </source>
</evidence>
<proteinExistence type="predicted"/>
<name>A0ABW6JJT4_STRCE</name>
<gene>
    <name evidence="2" type="ORF">ACFU0X_19700</name>
</gene>
<comment type="caution">
    <text evidence="2">The sequence shown here is derived from an EMBL/GenBank/DDBJ whole genome shotgun (WGS) entry which is preliminary data.</text>
</comment>
<protein>
    <submittedName>
        <fullName evidence="2">Uncharacterized protein</fullName>
    </submittedName>
</protein>
<evidence type="ECO:0000313" key="2">
    <source>
        <dbReference type="EMBL" id="MFE7965224.1"/>
    </source>
</evidence>
<organism evidence="2 3">
    <name type="scientific">Streptomyces cellulosae</name>
    <dbReference type="NCBI Taxonomy" id="1968"/>
    <lineage>
        <taxon>Bacteria</taxon>
        <taxon>Bacillati</taxon>
        <taxon>Actinomycetota</taxon>
        <taxon>Actinomycetes</taxon>
        <taxon>Kitasatosporales</taxon>
        <taxon>Streptomycetaceae</taxon>
        <taxon>Streptomyces</taxon>
    </lineage>
</organism>
<keyword evidence="3" id="KW-1185">Reference proteome</keyword>
<feature type="region of interest" description="Disordered" evidence="1">
    <location>
        <begin position="1"/>
        <end position="25"/>
    </location>
</feature>
<dbReference type="RefSeq" id="WP_381727132.1">
    <property type="nucleotide sequence ID" value="NZ_JBHVBU010000054.1"/>
</dbReference>
<feature type="compositionally biased region" description="Basic and acidic residues" evidence="1">
    <location>
        <begin position="1"/>
        <end position="15"/>
    </location>
</feature>
<reference evidence="2 3" key="1">
    <citation type="submission" date="2024-09" db="EMBL/GenBank/DDBJ databases">
        <title>The Natural Products Discovery Center: Release of the First 8490 Sequenced Strains for Exploring Actinobacteria Biosynthetic Diversity.</title>
        <authorList>
            <person name="Kalkreuter E."/>
            <person name="Kautsar S.A."/>
            <person name="Yang D."/>
            <person name="Bader C.D."/>
            <person name="Teijaro C.N."/>
            <person name="Fluegel L."/>
            <person name="Davis C.M."/>
            <person name="Simpson J.R."/>
            <person name="Lauterbach L."/>
            <person name="Steele A.D."/>
            <person name="Gui C."/>
            <person name="Meng S."/>
            <person name="Li G."/>
            <person name="Viehrig K."/>
            <person name="Ye F."/>
            <person name="Su P."/>
            <person name="Kiefer A.F."/>
            <person name="Nichols A."/>
            <person name="Cepeda A.J."/>
            <person name="Yan W."/>
            <person name="Fan B."/>
            <person name="Jiang Y."/>
            <person name="Adhikari A."/>
            <person name="Zheng C.-J."/>
            <person name="Schuster L."/>
            <person name="Cowan T.M."/>
            <person name="Smanski M.J."/>
            <person name="Chevrette M.G."/>
            <person name="De Carvalho L.P.S."/>
            <person name="Shen B."/>
        </authorList>
    </citation>
    <scope>NUCLEOTIDE SEQUENCE [LARGE SCALE GENOMIC DNA]</scope>
    <source>
        <strain evidence="2 3">NPDC057399</strain>
    </source>
</reference>
<accession>A0ABW6JJT4</accession>